<accession>I9QRH3</accession>
<dbReference type="PATRIC" id="fig|997874.3.peg.2290"/>
<evidence type="ECO:0000313" key="1">
    <source>
        <dbReference type="EMBL" id="EIY32053.1"/>
    </source>
</evidence>
<organism evidence="1 2">
    <name type="scientific">Bacteroides cellulosilyticus CL02T12C19</name>
    <dbReference type="NCBI Taxonomy" id="997874"/>
    <lineage>
        <taxon>Bacteria</taxon>
        <taxon>Pseudomonadati</taxon>
        <taxon>Bacteroidota</taxon>
        <taxon>Bacteroidia</taxon>
        <taxon>Bacteroidales</taxon>
        <taxon>Bacteroidaceae</taxon>
        <taxon>Bacteroides</taxon>
    </lineage>
</organism>
<gene>
    <name evidence="1" type="ORF">HMPREF1062_02236</name>
</gene>
<dbReference type="Proteomes" id="UP000003741">
    <property type="component" value="Unassembled WGS sequence"/>
</dbReference>
<reference evidence="1 2" key="1">
    <citation type="submission" date="2012-02" db="EMBL/GenBank/DDBJ databases">
        <title>The Genome Sequence of Bacteroides cellulosilyticus CL02T12C19.</title>
        <authorList>
            <consortium name="The Broad Institute Genome Sequencing Platform"/>
            <person name="Earl A."/>
            <person name="Ward D."/>
            <person name="Feldgarden M."/>
            <person name="Gevers D."/>
            <person name="Zitomersky N.L."/>
            <person name="Coyne M.J."/>
            <person name="Comstock L.E."/>
            <person name="Young S.K."/>
            <person name="Zeng Q."/>
            <person name="Gargeya S."/>
            <person name="Fitzgerald M."/>
            <person name="Haas B."/>
            <person name="Abouelleil A."/>
            <person name="Alvarado L."/>
            <person name="Arachchi H.M."/>
            <person name="Berlin A."/>
            <person name="Chapman S.B."/>
            <person name="Gearin G."/>
            <person name="Goldberg J."/>
            <person name="Griggs A."/>
            <person name="Gujja S."/>
            <person name="Hansen M."/>
            <person name="Heiman D."/>
            <person name="Howarth C."/>
            <person name="Larimer J."/>
            <person name="Lui A."/>
            <person name="MacDonald P.J.P."/>
            <person name="McCowen C."/>
            <person name="Montmayeur A."/>
            <person name="Murphy C."/>
            <person name="Neiman D."/>
            <person name="Pearson M."/>
            <person name="Priest M."/>
            <person name="Roberts A."/>
            <person name="Saif S."/>
            <person name="Shea T."/>
            <person name="Sisk P."/>
            <person name="Stolte C."/>
            <person name="Sykes S."/>
            <person name="Wortman J."/>
            <person name="Nusbaum C."/>
            <person name="Birren B."/>
        </authorList>
    </citation>
    <scope>NUCLEOTIDE SEQUENCE [LARGE SCALE GENOMIC DNA]</scope>
    <source>
        <strain evidence="1 2">CL02T12C19</strain>
    </source>
</reference>
<sequence>MPHFSSAYAKINELQGITKRKDAFYGISYTHYFRENALPVLSDLLELPVHRHSG</sequence>
<proteinExistence type="predicted"/>
<dbReference type="EMBL" id="AGXG01000051">
    <property type="protein sequence ID" value="EIY32053.1"/>
    <property type="molecule type" value="Genomic_DNA"/>
</dbReference>
<keyword evidence="2" id="KW-1185">Reference proteome</keyword>
<protein>
    <submittedName>
        <fullName evidence="1">Uncharacterized protein</fullName>
    </submittedName>
</protein>
<name>I9QRH3_9BACE</name>
<dbReference type="HOGENOM" id="CLU_3040280_0_0_10"/>
<comment type="caution">
    <text evidence="1">The sequence shown here is derived from an EMBL/GenBank/DDBJ whole genome shotgun (WGS) entry which is preliminary data.</text>
</comment>
<dbReference type="AlphaFoldDB" id="I9QRH3"/>
<evidence type="ECO:0000313" key="2">
    <source>
        <dbReference type="Proteomes" id="UP000003741"/>
    </source>
</evidence>